<dbReference type="EMBL" id="BAABGR010000004">
    <property type="protein sequence ID" value="GAA4510804.1"/>
    <property type="molecule type" value="Genomic_DNA"/>
</dbReference>
<dbReference type="PROSITE" id="PS51257">
    <property type="entry name" value="PROKAR_LIPOPROTEIN"/>
    <property type="match status" value="1"/>
</dbReference>
<dbReference type="InterPro" id="IPR036691">
    <property type="entry name" value="Endo/exonu/phosph_ase_sf"/>
</dbReference>
<dbReference type="InterPro" id="IPR051916">
    <property type="entry name" value="GPI-anchor_lipid_remodeler"/>
</dbReference>
<proteinExistence type="predicted"/>
<dbReference type="SUPFAM" id="SSF56219">
    <property type="entry name" value="DNase I-like"/>
    <property type="match status" value="1"/>
</dbReference>
<dbReference type="PANTHER" id="PTHR14859">
    <property type="entry name" value="CALCOFLUOR WHITE HYPERSENSITIVE PROTEIN PRECURSOR"/>
    <property type="match status" value="1"/>
</dbReference>
<evidence type="ECO:0000313" key="3">
    <source>
        <dbReference type="Proteomes" id="UP001500394"/>
    </source>
</evidence>
<dbReference type="InterPro" id="IPR005135">
    <property type="entry name" value="Endo/exonuclease/phosphatase"/>
</dbReference>
<accession>A0ABP8QUA0</accession>
<dbReference type="Proteomes" id="UP001500394">
    <property type="component" value="Unassembled WGS sequence"/>
</dbReference>
<dbReference type="Gene3D" id="3.60.10.10">
    <property type="entry name" value="Endonuclease/exonuclease/phosphatase"/>
    <property type="match status" value="1"/>
</dbReference>
<dbReference type="RefSeq" id="WP_345063633.1">
    <property type="nucleotide sequence ID" value="NZ_BAABGR010000004.1"/>
</dbReference>
<dbReference type="PANTHER" id="PTHR14859:SF1">
    <property type="entry name" value="PGAP2-INTERACTING PROTEIN"/>
    <property type="match status" value="1"/>
</dbReference>
<dbReference type="Pfam" id="PF03372">
    <property type="entry name" value="Exo_endo_phos"/>
    <property type="match status" value="1"/>
</dbReference>
<name>A0ABP8QUA0_9SPHI</name>
<comment type="caution">
    <text evidence="2">The sequence shown here is derived from an EMBL/GenBank/DDBJ whole genome shotgun (WGS) entry which is preliminary data.</text>
</comment>
<reference evidence="3" key="1">
    <citation type="journal article" date="2019" name="Int. J. Syst. Evol. Microbiol.">
        <title>The Global Catalogue of Microorganisms (GCM) 10K type strain sequencing project: providing services to taxonomists for standard genome sequencing and annotation.</title>
        <authorList>
            <consortium name="The Broad Institute Genomics Platform"/>
            <consortium name="The Broad Institute Genome Sequencing Center for Infectious Disease"/>
            <person name="Wu L."/>
            <person name="Ma J."/>
        </authorList>
    </citation>
    <scope>NUCLEOTIDE SEQUENCE [LARGE SCALE GENOMIC DNA]</scope>
    <source>
        <strain evidence="3">JCM 17858</strain>
    </source>
</reference>
<evidence type="ECO:0000313" key="2">
    <source>
        <dbReference type="EMBL" id="GAA4510804.1"/>
    </source>
</evidence>
<sequence length="287" mass="32384">MKKLKYILALMTVSILMMGCERSIDPGDWNILPEREIEDPQTPGDEEEGITFKVMSMNMALGTNAANFQPMLEYIKEYDPDLLLLRQVDSATTRANKIDRPQVVADSMGMYVFFKKNFDYQTGGFGNAVLSRFPIKETYAQILRRAEGSTAELRSMVRIKVEIAEGKELYFAGTELDPNATNRPLQAIDIINANERLDAPLILVGNFNEQESANLETLSYLKGAFTFACLGTGCPWNAPKDNPNGVYDYITFRDKDDVLRVLEYGTFPKSANTFLPMVATFKYIDKK</sequence>
<organism evidence="2 3">
    <name type="scientific">Sphingobacterium thermophilum</name>
    <dbReference type="NCBI Taxonomy" id="768534"/>
    <lineage>
        <taxon>Bacteria</taxon>
        <taxon>Pseudomonadati</taxon>
        <taxon>Bacteroidota</taxon>
        <taxon>Sphingobacteriia</taxon>
        <taxon>Sphingobacteriales</taxon>
        <taxon>Sphingobacteriaceae</taxon>
        <taxon>Sphingobacterium</taxon>
    </lineage>
</organism>
<feature type="domain" description="Endonuclease/exonuclease/phosphatase" evidence="1">
    <location>
        <begin position="65"/>
        <end position="253"/>
    </location>
</feature>
<gene>
    <name evidence="2" type="ORF">GCM10023173_02720</name>
</gene>
<evidence type="ECO:0000259" key="1">
    <source>
        <dbReference type="Pfam" id="PF03372"/>
    </source>
</evidence>
<keyword evidence="3" id="KW-1185">Reference proteome</keyword>
<protein>
    <recommendedName>
        <fullName evidence="1">Endonuclease/exonuclease/phosphatase domain-containing protein</fullName>
    </recommendedName>
</protein>